<evidence type="ECO:0000313" key="1">
    <source>
        <dbReference type="EMBL" id="UYM18634.1"/>
    </source>
</evidence>
<proteinExistence type="predicted"/>
<protein>
    <submittedName>
        <fullName evidence="1">Uncharacterized protein</fullName>
    </submittedName>
</protein>
<dbReference type="Proteomes" id="UP001163255">
    <property type="component" value="Chromosome"/>
</dbReference>
<evidence type="ECO:0000313" key="2">
    <source>
        <dbReference type="Proteomes" id="UP001163255"/>
    </source>
</evidence>
<reference evidence="1" key="1">
    <citation type="submission" date="2022-10" db="EMBL/GenBank/DDBJ databases">
        <title>Completed Genome Sequence of two octocoral isolated bacterium, Endozoicomonas euniceicola EF212T and Endozoicomonas gorgoniicola PS125T.</title>
        <authorList>
            <person name="Chiou Y.-J."/>
            <person name="Chen Y.-H."/>
        </authorList>
    </citation>
    <scope>NUCLEOTIDE SEQUENCE</scope>
    <source>
        <strain evidence="1">EF212</strain>
    </source>
</reference>
<gene>
    <name evidence="1" type="ORF">NX720_12270</name>
</gene>
<dbReference type="EMBL" id="CP103300">
    <property type="protein sequence ID" value="UYM18634.1"/>
    <property type="molecule type" value="Genomic_DNA"/>
</dbReference>
<keyword evidence="2" id="KW-1185">Reference proteome</keyword>
<dbReference type="RefSeq" id="WP_262601389.1">
    <property type="nucleotide sequence ID" value="NZ_CP103300.1"/>
</dbReference>
<sequence length="854" mass="95958">MNPFNPYDFNSSGVLTSICFVKGDDIESIRPEESKSKGYSIRAYNPNGAGPLKNVVQAYNENHFAGNPLPARDVVQNEGAMPGYLFDGAYKKVLDLAFEYDEFPRNNTKLREEKIAQLAKMETVANNYLEQYPLPAAPSEPEIKRYNMVIKILNGIAMEKRFLFGITESYGKIYLPEDEQDVRENFARGNSASIAKVTYKGKKSGDDPFVAVFKASTTDQVVNAEAAKAFGITDHSGNNCNSETARLTHRSVYFYELDLLMGMGLTPPTFYAIHNGQPGSCQQFVEGQHISERGSVDLPYDAKHIDTLYDIVHGELLDQGRSFRLQAHSPALESQLATMSNEELKELYDAGNLVLTIEQVSDIPPLDLRHPKTQKALADAQLLDHLAGSVDRNLSNIFFVPKVDEDGKAYYGIQLIDNDLCAAAANVHENEEAHSLTNPFRINMAGRVPNFIDRSTAKRLKAMSFEEVYELLKLHQLVDDTELVSQRERLRHCIDAISRALNSFSGKAQVVYQTSVKEPKRDEATGEEIPGEFEEGKSTETISLINEWDEETYQNMLKNEDTYLFKANNCRIAELSTIMESNPEKAAEIWATQFSLMGAQPMAEAYGKHRRAIAKLQNVLTHYRKKIILENPSDIRRACDFVHTLVKHPRQKLTPDEQQEKSDLLLPMMLGDKVSGQHIGKALNWCLKSKLLSASTVMALLPQATKMAEDSPVAQWKPSETFMSEFKFMNQEGDFPPVPARIALSQCVDGAAPKRESIAMLRFCGLLANCTVPEYRKNNKKLNMDIMNCDEFKHAMNFITPATLKKLLGSPASKCRTVIEDVCFQNKEELNQKNIEAVINLLSYHFGVVEHKNL</sequence>
<accession>A0ABY6H3C6</accession>
<organism evidence="1 2">
    <name type="scientific">Endozoicomonas euniceicola</name>
    <dbReference type="NCBI Taxonomy" id="1234143"/>
    <lineage>
        <taxon>Bacteria</taxon>
        <taxon>Pseudomonadati</taxon>
        <taxon>Pseudomonadota</taxon>
        <taxon>Gammaproteobacteria</taxon>
        <taxon>Oceanospirillales</taxon>
        <taxon>Endozoicomonadaceae</taxon>
        <taxon>Endozoicomonas</taxon>
    </lineage>
</organism>
<name>A0ABY6H3C6_9GAMM</name>